<reference evidence="1" key="1">
    <citation type="journal article" date="2014" name="Int. J. Syst. Evol. Microbiol.">
        <title>Complete genome sequence of Corynebacterium casei LMG S-19264T (=DSM 44701T), isolated from a smear-ripened cheese.</title>
        <authorList>
            <consortium name="US DOE Joint Genome Institute (JGI-PGF)"/>
            <person name="Walter F."/>
            <person name="Albersmeier A."/>
            <person name="Kalinowski J."/>
            <person name="Ruckert C."/>
        </authorList>
    </citation>
    <scope>NUCLEOTIDE SEQUENCE</scope>
    <source>
        <strain evidence="1">CGMCC 4.7138</strain>
    </source>
</reference>
<name>A0A8H9LHJ7_9ACTN</name>
<dbReference type="Proteomes" id="UP000653480">
    <property type="component" value="Unassembled WGS sequence"/>
</dbReference>
<reference evidence="1" key="2">
    <citation type="submission" date="2020-09" db="EMBL/GenBank/DDBJ databases">
        <authorList>
            <person name="Sun Q."/>
            <person name="Zhou Y."/>
        </authorList>
    </citation>
    <scope>NUCLEOTIDE SEQUENCE</scope>
    <source>
        <strain evidence="1">CGMCC 4.7138</strain>
    </source>
</reference>
<dbReference type="InterPro" id="IPR036388">
    <property type="entry name" value="WH-like_DNA-bd_sf"/>
</dbReference>
<organism evidence="1 2">
    <name type="scientific">Microbispora bryophytorum</name>
    <dbReference type="NCBI Taxonomy" id="1460882"/>
    <lineage>
        <taxon>Bacteria</taxon>
        <taxon>Bacillati</taxon>
        <taxon>Actinomycetota</taxon>
        <taxon>Actinomycetes</taxon>
        <taxon>Streptosporangiales</taxon>
        <taxon>Streptosporangiaceae</taxon>
        <taxon>Microbispora</taxon>
    </lineage>
</organism>
<dbReference type="AlphaFoldDB" id="A0A8H9LHJ7"/>
<keyword evidence="2" id="KW-1185">Reference proteome</keyword>
<accession>A0A8H9LHJ7</accession>
<sequence>MTCARAASRRVASRGLLVSSRNGRTTAYGLPPRASDVIVTHMRRLLTFGATTPPDRSCLLRSCGTYDPRSGVAQRSMTF</sequence>
<dbReference type="EMBL" id="BMMN01000029">
    <property type="protein sequence ID" value="GGO32333.1"/>
    <property type="molecule type" value="Genomic_DNA"/>
</dbReference>
<dbReference type="Gene3D" id="1.10.10.10">
    <property type="entry name" value="Winged helix-like DNA-binding domain superfamily/Winged helix DNA-binding domain"/>
    <property type="match status" value="1"/>
</dbReference>
<evidence type="ECO:0000313" key="2">
    <source>
        <dbReference type="Proteomes" id="UP000653480"/>
    </source>
</evidence>
<evidence type="ECO:0000313" key="1">
    <source>
        <dbReference type="EMBL" id="GGO32333.1"/>
    </source>
</evidence>
<protein>
    <submittedName>
        <fullName evidence="1">Uncharacterized protein</fullName>
    </submittedName>
</protein>
<gene>
    <name evidence="1" type="ORF">GCM10011574_71530</name>
</gene>
<comment type="caution">
    <text evidence="1">The sequence shown here is derived from an EMBL/GenBank/DDBJ whole genome shotgun (WGS) entry which is preliminary data.</text>
</comment>
<dbReference type="RefSeq" id="WP_142576188.1">
    <property type="nucleotide sequence ID" value="NZ_BMMN01000029.1"/>
</dbReference>
<proteinExistence type="predicted"/>